<dbReference type="SUPFAM" id="SSF53383">
    <property type="entry name" value="PLP-dependent transferases"/>
    <property type="match status" value="1"/>
</dbReference>
<evidence type="ECO:0000313" key="7">
    <source>
        <dbReference type="Proteomes" id="UP000245634"/>
    </source>
</evidence>
<dbReference type="EMBL" id="QGGL01000013">
    <property type="protein sequence ID" value="PWK09690.1"/>
    <property type="molecule type" value="Genomic_DNA"/>
</dbReference>
<comment type="similarity">
    <text evidence="2 5">Belongs to the DegT/DnrJ/EryC1 family.</text>
</comment>
<evidence type="ECO:0000256" key="1">
    <source>
        <dbReference type="ARBA" id="ARBA00022898"/>
    </source>
</evidence>
<evidence type="ECO:0000256" key="4">
    <source>
        <dbReference type="PIRSR" id="PIRSR000390-2"/>
    </source>
</evidence>
<reference evidence="6 7" key="1">
    <citation type="submission" date="2018-05" db="EMBL/GenBank/DDBJ databases">
        <title>Genomic Encyclopedia of Type Strains, Phase IV (KMG-IV): sequencing the most valuable type-strain genomes for metagenomic binning, comparative biology and taxonomic classification.</title>
        <authorList>
            <person name="Goeker M."/>
        </authorList>
    </citation>
    <scope>NUCLEOTIDE SEQUENCE [LARGE SCALE GENOMIC DNA]</scope>
    <source>
        <strain evidence="6 7">DSM 18773</strain>
    </source>
</reference>
<dbReference type="PANTHER" id="PTHR30244:SF39">
    <property type="entry name" value="BLR3650 PROTEIN"/>
    <property type="match status" value="1"/>
</dbReference>
<dbReference type="OrthoDB" id="9810913at2"/>
<evidence type="ECO:0000256" key="5">
    <source>
        <dbReference type="RuleBase" id="RU004508"/>
    </source>
</evidence>
<keyword evidence="1 4" id="KW-0663">Pyridoxal phosphate</keyword>
<dbReference type="InterPro" id="IPR015422">
    <property type="entry name" value="PyrdxlP-dep_Trfase_small"/>
</dbReference>
<dbReference type="InterPro" id="IPR015421">
    <property type="entry name" value="PyrdxlP-dep_Trfase_major"/>
</dbReference>
<dbReference type="CDD" id="cd00616">
    <property type="entry name" value="AHBA_syn"/>
    <property type="match status" value="1"/>
</dbReference>
<protein>
    <submittedName>
        <fullName evidence="6">Perosamine synthetase</fullName>
    </submittedName>
</protein>
<dbReference type="RefSeq" id="WP_109690193.1">
    <property type="nucleotide sequence ID" value="NZ_QGGL01000013.1"/>
</dbReference>
<sequence>MKIPLSGPDLGEREKELVLEVLESGHLGLGPKAVEFERMMAEYAGTKYAISCNSGTSGLHMLVHAMGIKDGDEVITTPFSFVASSNCVLFERATPVFVDIDEQTYNIDVTQIEAKITERTKAILPVHVFGQPANMTEIRRLADKYNLKIIEDSCEAIGAKWKGKPAGALGDAGVFAFYPNKQLTTGEGGIVVTDDEELANLCFSLRNQGRGEDGLWLSHVRLGWNYRMDELSAALGIAQMERVEDILKRRQAVADMYFEKLRDVPGIILPQSVEDAEVSWFVYVIRFAPEFNRDEIMHTLSNDGIGCRPYFTPIHLQPFYMEQFGFKEGDFPVTERVAKGTLAIPFFTNMTEEQVDVVVAKLRAQVQVNV</sequence>
<evidence type="ECO:0000256" key="2">
    <source>
        <dbReference type="ARBA" id="ARBA00037999"/>
    </source>
</evidence>
<comment type="caution">
    <text evidence="6">The sequence shown here is derived from an EMBL/GenBank/DDBJ whole genome shotgun (WGS) entry which is preliminary data.</text>
</comment>
<dbReference type="PIRSF" id="PIRSF000390">
    <property type="entry name" value="PLP_StrS"/>
    <property type="match status" value="1"/>
</dbReference>
<dbReference type="AlphaFoldDB" id="A0A316D607"/>
<name>A0A316D607_9BACL</name>
<feature type="active site" description="Proton acceptor" evidence="3">
    <location>
        <position position="181"/>
    </location>
</feature>
<dbReference type="GO" id="GO:0000271">
    <property type="term" value="P:polysaccharide biosynthetic process"/>
    <property type="evidence" value="ECO:0007669"/>
    <property type="project" value="TreeGrafter"/>
</dbReference>
<organism evidence="6 7">
    <name type="scientific">Tumebacillus permanentifrigoris</name>
    <dbReference type="NCBI Taxonomy" id="378543"/>
    <lineage>
        <taxon>Bacteria</taxon>
        <taxon>Bacillati</taxon>
        <taxon>Bacillota</taxon>
        <taxon>Bacilli</taxon>
        <taxon>Bacillales</taxon>
        <taxon>Alicyclobacillaceae</taxon>
        <taxon>Tumebacillus</taxon>
    </lineage>
</organism>
<keyword evidence="7" id="KW-1185">Reference proteome</keyword>
<feature type="modified residue" description="N6-(pyridoxal phosphate)lysine" evidence="4">
    <location>
        <position position="181"/>
    </location>
</feature>
<evidence type="ECO:0000313" key="6">
    <source>
        <dbReference type="EMBL" id="PWK09690.1"/>
    </source>
</evidence>
<accession>A0A316D607</accession>
<dbReference type="GO" id="GO:0030170">
    <property type="term" value="F:pyridoxal phosphate binding"/>
    <property type="evidence" value="ECO:0007669"/>
    <property type="project" value="UniProtKB-ARBA"/>
</dbReference>
<dbReference type="PANTHER" id="PTHR30244">
    <property type="entry name" value="TRANSAMINASE"/>
    <property type="match status" value="1"/>
</dbReference>
<dbReference type="Pfam" id="PF01041">
    <property type="entry name" value="DegT_DnrJ_EryC1"/>
    <property type="match status" value="1"/>
</dbReference>
<proteinExistence type="inferred from homology"/>
<dbReference type="InterPro" id="IPR000653">
    <property type="entry name" value="DegT/StrS_aminotransferase"/>
</dbReference>
<dbReference type="GO" id="GO:0008483">
    <property type="term" value="F:transaminase activity"/>
    <property type="evidence" value="ECO:0007669"/>
    <property type="project" value="TreeGrafter"/>
</dbReference>
<gene>
    <name evidence="6" type="ORF">C7459_113128</name>
</gene>
<dbReference type="InterPro" id="IPR015424">
    <property type="entry name" value="PyrdxlP-dep_Trfase"/>
</dbReference>
<dbReference type="FunFam" id="3.40.640.10:FF:000089">
    <property type="entry name" value="Aminotransferase, DegT/DnrJ/EryC1/StrS family"/>
    <property type="match status" value="1"/>
</dbReference>
<dbReference type="Proteomes" id="UP000245634">
    <property type="component" value="Unassembled WGS sequence"/>
</dbReference>
<dbReference type="Gene3D" id="3.40.640.10">
    <property type="entry name" value="Type I PLP-dependent aspartate aminotransferase-like (Major domain)"/>
    <property type="match status" value="1"/>
</dbReference>
<dbReference type="Gene3D" id="3.90.1150.10">
    <property type="entry name" value="Aspartate Aminotransferase, domain 1"/>
    <property type="match status" value="1"/>
</dbReference>
<evidence type="ECO:0000256" key="3">
    <source>
        <dbReference type="PIRSR" id="PIRSR000390-1"/>
    </source>
</evidence>